<reference evidence="2" key="1">
    <citation type="journal article" date="2020" name="mSystems">
        <title>Genome- and Community-Level Interaction Insights into Carbon Utilization and Element Cycling Functions of Hydrothermarchaeota in Hydrothermal Sediment.</title>
        <authorList>
            <person name="Zhou Z."/>
            <person name="Liu Y."/>
            <person name="Xu W."/>
            <person name="Pan J."/>
            <person name="Luo Z.H."/>
            <person name="Li M."/>
        </authorList>
    </citation>
    <scope>NUCLEOTIDE SEQUENCE [LARGE SCALE GENOMIC DNA]</scope>
    <source>
        <strain evidence="2">SpSt-783</strain>
    </source>
</reference>
<protein>
    <submittedName>
        <fullName evidence="2">F420-0--gamma-glutamyl ligase</fullName>
    </submittedName>
</protein>
<organism evidence="2">
    <name type="scientific">candidate division WOR-3 bacterium</name>
    <dbReference type="NCBI Taxonomy" id="2052148"/>
    <lineage>
        <taxon>Bacteria</taxon>
        <taxon>Bacteria division WOR-3</taxon>
    </lineage>
</organism>
<dbReference type="AlphaFoldDB" id="A0A7C6AHL2"/>
<name>A0A7C6AHL2_UNCW3</name>
<feature type="domain" description="Coenzyme F420:L-glutamate ligase-like" evidence="1">
    <location>
        <begin position="30"/>
        <end position="184"/>
    </location>
</feature>
<dbReference type="EMBL" id="DTHJ01000141">
    <property type="protein sequence ID" value="HHS63330.1"/>
    <property type="molecule type" value="Genomic_DNA"/>
</dbReference>
<dbReference type="GO" id="GO:0016874">
    <property type="term" value="F:ligase activity"/>
    <property type="evidence" value="ECO:0007669"/>
    <property type="project" value="UniProtKB-KW"/>
</dbReference>
<dbReference type="Gene3D" id="3.30.1330.100">
    <property type="entry name" value="CofE-like"/>
    <property type="match status" value="1"/>
</dbReference>
<evidence type="ECO:0000313" key="2">
    <source>
        <dbReference type="EMBL" id="HHS63330.1"/>
    </source>
</evidence>
<dbReference type="Pfam" id="PF01996">
    <property type="entry name" value="F420_ligase"/>
    <property type="match status" value="1"/>
</dbReference>
<dbReference type="SUPFAM" id="SSF144010">
    <property type="entry name" value="CofE-like"/>
    <property type="match status" value="1"/>
</dbReference>
<dbReference type="InterPro" id="IPR002847">
    <property type="entry name" value="F420-0_gamma-glut_ligase-dom"/>
</dbReference>
<accession>A0A7C6AHL2</accession>
<evidence type="ECO:0000259" key="1">
    <source>
        <dbReference type="Pfam" id="PF01996"/>
    </source>
</evidence>
<sequence length="239" mass="26918">MNNFSENWQPNEGKKLIIDVDGVDYARLPIKTPVITSQDNIFKIVEQYALPHLREGDKIFLSERIVAITQGRAFPIKDIKPSWLARFLVRFVHKSPYGIGLGSPWTMELAIKEAGILRILFAAFLSAITKQFGIKGIFYIIAGKSVAAIDGPCHYTLPPYNEYAKLGPKKPNKVAKDLKERFKYDFVIIDANDLGVSVLGKSDSKISDDFCKKVFRDNPLGQSSQQTPIAIVRKFIQEK</sequence>
<comment type="caution">
    <text evidence="2">The sequence shown here is derived from an EMBL/GenBank/DDBJ whole genome shotgun (WGS) entry which is preliminary data.</text>
</comment>
<proteinExistence type="predicted"/>
<keyword evidence="2" id="KW-0436">Ligase</keyword>
<gene>
    <name evidence="2" type="ORF">ENV70_06950</name>
</gene>